<evidence type="ECO:0000313" key="1">
    <source>
        <dbReference type="EMBL" id="KKM14101.1"/>
    </source>
</evidence>
<reference evidence="1" key="1">
    <citation type="journal article" date="2015" name="Nature">
        <title>Complex archaea that bridge the gap between prokaryotes and eukaryotes.</title>
        <authorList>
            <person name="Spang A."/>
            <person name="Saw J.H."/>
            <person name="Jorgensen S.L."/>
            <person name="Zaremba-Niedzwiedzka K."/>
            <person name="Martijn J."/>
            <person name="Lind A.E."/>
            <person name="van Eijk R."/>
            <person name="Schleper C."/>
            <person name="Guy L."/>
            <person name="Ettema T.J."/>
        </authorList>
    </citation>
    <scope>NUCLEOTIDE SEQUENCE</scope>
</reference>
<organism evidence="1">
    <name type="scientific">marine sediment metagenome</name>
    <dbReference type="NCBI Taxonomy" id="412755"/>
    <lineage>
        <taxon>unclassified sequences</taxon>
        <taxon>metagenomes</taxon>
        <taxon>ecological metagenomes</taxon>
    </lineage>
</organism>
<sequence length="68" mass="8050">MKVEVEIPEKKDCTWCPFEQEIIDSWGMEESHNWCAYLQKDLNEEAVMGRQRIKKHPDCPSLKEIKNG</sequence>
<dbReference type="EMBL" id="LAZR01015227">
    <property type="protein sequence ID" value="KKM14101.1"/>
    <property type="molecule type" value="Genomic_DNA"/>
</dbReference>
<dbReference type="AlphaFoldDB" id="A0A0F9HF77"/>
<gene>
    <name evidence="1" type="ORF">LCGC14_1709610</name>
</gene>
<name>A0A0F9HF77_9ZZZZ</name>
<protein>
    <submittedName>
        <fullName evidence="1">Uncharacterized protein</fullName>
    </submittedName>
</protein>
<accession>A0A0F9HF77</accession>
<proteinExistence type="predicted"/>
<comment type="caution">
    <text evidence="1">The sequence shown here is derived from an EMBL/GenBank/DDBJ whole genome shotgun (WGS) entry which is preliminary data.</text>
</comment>